<sequence>MSKGVWKTLYGKIISNFKEDENNEIFKRFKLAVDNYEYERNKSKLIIQAFKKNLERKIQNETNDDDASKRNFDVLNLFLKNQIEFLEKLNNEASKYKKYYENRCKKSGKINKLELDMLYDRNQLAEFAINYATKTINKRKNNSKNLEHFKKKLEIDKLIDICVKSQPVENNIKKK</sequence>
<reference evidence="1" key="1">
    <citation type="journal article" date="2023" name="ISME J.">
        <title>Emergence of putative energy parasites within Clostridia revealed by genome analysis of a novel endosymbiotic clade.</title>
        <authorList>
            <person name="Takahashi K."/>
            <person name="Kuwahara H."/>
            <person name="Horikawa Y."/>
            <person name="Izawa K."/>
            <person name="Kato D."/>
            <person name="Inagaki T."/>
            <person name="Yuki M."/>
            <person name="Ohkuma M."/>
            <person name="Hongoh Y."/>
        </authorList>
    </citation>
    <scope>NUCLEOTIDE SEQUENCE</scope>
    <source>
        <strain evidence="1">RsTa-C01</strain>
    </source>
</reference>
<dbReference type="KEGG" id="ptrh:RsTaC01_0125"/>
<gene>
    <name evidence="1" type="ORF">RsTaC01_0125</name>
</gene>
<dbReference type="EMBL" id="AP027925">
    <property type="protein sequence ID" value="BED92414.1"/>
    <property type="molecule type" value="Genomic_DNA"/>
</dbReference>
<name>A0AA48KZL9_9FIRM</name>
<dbReference type="AlphaFoldDB" id="A0AA48KZL9"/>
<protein>
    <submittedName>
        <fullName evidence="1">Uncharacterized protein</fullName>
    </submittedName>
</protein>
<accession>A0AA48KZL9</accession>
<dbReference type="Proteomes" id="UP001335720">
    <property type="component" value="Chromosome"/>
</dbReference>
<evidence type="ECO:0000313" key="1">
    <source>
        <dbReference type="EMBL" id="BED92414.1"/>
    </source>
</evidence>
<proteinExistence type="predicted"/>
<organism evidence="1">
    <name type="scientific">Candidatus Paraimprobicoccus trichonymphae</name>
    <dbReference type="NCBI Taxonomy" id="3033793"/>
    <lineage>
        <taxon>Bacteria</taxon>
        <taxon>Bacillati</taxon>
        <taxon>Bacillota</taxon>
        <taxon>Clostridia</taxon>
        <taxon>Candidatus Paraimprobicoccus</taxon>
    </lineage>
</organism>